<proteinExistence type="inferred from homology"/>
<evidence type="ECO:0000256" key="2">
    <source>
        <dbReference type="ARBA" id="ARBA00022588"/>
    </source>
</evidence>
<feature type="non-terminal residue" evidence="5">
    <location>
        <position position="188"/>
    </location>
</feature>
<protein>
    <submittedName>
        <fullName evidence="5">Peptidoglycan-recognition protein LF</fullName>
    </submittedName>
</protein>
<dbReference type="CDD" id="cd06583">
    <property type="entry name" value="PGRP"/>
    <property type="match status" value="1"/>
</dbReference>
<dbReference type="OrthoDB" id="10001926at2759"/>
<dbReference type="SUPFAM" id="SSF55846">
    <property type="entry name" value="N-acetylmuramoyl-L-alanine amidase-like"/>
    <property type="match status" value="1"/>
</dbReference>
<dbReference type="InterPro" id="IPR015510">
    <property type="entry name" value="PGRP"/>
</dbReference>
<name>A0A9Q0N3Q7_9DIPT</name>
<gene>
    <name evidence="5" type="primary">PGRP-LF_0</name>
    <name evidence="5" type="ORF">Bhyg_07509</name>
</gene>
<dbReference type="InterPro" id="IPR002502">
    <property type="entry name" value="Amidase_domain"/>
</dbReference>
<dbReference type="SMART" id="SM00701">
    <property type="entry name" value="PGRP"/>
    <property type="match status" value="1"/>
</dbReference>
<evidence type="ECO:0000256" key="3">
    <source>
        <dbReference type="ARBA" id="ARBA00022859"/>
    </source>
</evidence>
<dbReference type="InterPro" id="IPR036505">
    <property type="entry name" value="Amidase/PGRP_sf"/>
</dbReference>
<dbReference type="Proteomes" id="UP001151699">
    <property type="component" value="Chromosome B"/>
</dbReference>
<dbReference type="PANTHER" id="PTHR11022">
    <property type="entry name" value="PEPTIDOGLYCAN RECOGNITION PROTEIN"/>
    <property type="match status" value="1"/>
</dbReference>
<dbReference type="Gene3D" id="3.40.80.10">
    <property type="entry name" value="Peptidoglycan recognition protein-like"/>
    <property type="match status" value="2"/>
</dbReference>
<comment type="similarity">
    <text evidence="1">Belongs to the N-acetylmuramoyl-L-alanine amidase 2 family.</text>
</comment>
<dbReference type="EMBL" id="WJQU01000002">
    <property type="protein sequence ID" value="KAJ6642557.1"/>
    <property type="molecule type" value="Genomic_DNA"/>
</dbReference>
<dbReference type="GO" id="GO:0009253">
    <property type="term" value="P:peptidoglycan catabolic process"/>
    <property type="evidence" value="ECO:0007669"/>
    <property type="project" value="InterPro"/>
</dbReference>
<sequence length="188" mass="21208">IVIIGAFVLSYVYISCDRNSFDSASNSYNLTTSSGKESQSSEHEPPFHFVSRSDWLAQPPDADLNDLELPVKRIIIAHTATNNCTNQGTCTFRVRHIQTFHMESQGWDDIGYNFLVGGDGSVYEGRGWNKEGAHTKGFNKRSICIQSGILKADYALYGHRQLIHTESPGTALYDIIKTWPHWSEMYIQ</sequence>
<reference evidence="5" key="1">
    <citation type="submission" date="2022-07" db="EMBL/GenBank/DDBJ databases">
        <authorList>
            <person name="Trinca V."/>
            <person name="Uliana J.V.C."/>
            <person name="Torres T.T."/>
            <person name="Ward R.J."/>
            <person name="Monesi N."/>
        </authorList>
    </citation>
    <scope>NUCLEOTIDE SEQUENCE</scope>
    <source>
        <strain evidence="5">HSMRA1968</strain>
        <tissue evidence="5">Whole embryos</tissue>
    </source>
</reference>
<dbReference type="PANTHER" id="PTHR11022:SF41">
    <property type="entry name" value="PEPTIDOGLYCAN-RECOGNITION PROTEIN LC-RELATED"/>
    <property type="match status" value="1"/>
</dbReference>
<organism evidence="5 6">
    <name type="scientific">Pseudolycoriella hygida</name>
    <dbReference type="NCBI Taxonomy" id="35572"/>
    <lineage>
        <taxon>Eukaryota</taxon>
        <taxon>Metazoa</taxon>
        <taxon>Ecdysozoa</taxon>
        <taxon>Arthropoda</taxon>
        <taxon>Hexapoda</taxon>
        <taxon>Insecta</taxon>
        <taxon>Pterygota</taxon>
        <taxon>Neoptera</taxon>
        <taxon>Endopterygota</taxon>
        <taxon>Diptera</taxon>
        <taxon>Nematocera</taxon>
        <taxon>Sciaroidea</taxon>
        <taxon>Sciaridae</taxon>
        <taxon>Pseudolycoriella</taxon>
    </lineage>
</organism>
<keyword evidence="6" id="KW-1185">Reference proteome</keyword>
<evidence type="ECO:0000256" key="1">
    <source>
        <dbReference type="ARBA" id="ARBA00007553"/>
    </source>
</evidence>
<dbReference type="GO" id="GO:0008745">
    <property type="term" value="F:N-acetylmuramoyl-L-alanine amidase activity"/>
    <property type="evidence" value="ECO:0007669"/>
    <property type="project" value="InterPro"/>
</dbReference>
<dbReference type="GO" id="GO:0045087">
    <property type="term" value="P:innate immune response"/>
    <property type="evidence" value="ECO:0007669"/>
    <property type="project" value="UniProtKB-KW"/>
</dbReference>
<evidence type="ECO:0000313" key="5">
    <source>
        <dbReference type="EMBL" id="KAJ6642557.1"/>
    </source>
</evidence>
<feature type="non-terminal residue" evidence="5">
    <location>
        <position position="1"/>
    </location>
</feature>
<comment type="caution">
    <text evidence="5">The sequence shown here is derived from an EMBL/GenBank/DDBJ whole genome shotgun (WGS) entry which is preliminary data.</text>
</comment>
<evidence type="ECO:0000259" key="4">
    <source>
        <dbReference type="SMART" id="SM00701"/>
    </source>
</evidence>
<keyword evidence="2" id="KW-0399">Innate immunity</keyword>
<feature type="domain" description="Peptidoglycan recognition protein family" evidence="4">
    <location>
        <begin position="47"/>
        <end position="163"/>
    </location>
</feature>
<dbReference type="AlphaFoldDB" id="A0A9Q0N3Q7"/>
<evidence type="ECO:0000313" key="6">
    <source>
        <dbReference type="Proteomes" id="UP001151699"/>
    </source>
</evidence>
<dbReference type="Pfam" id="PF01510">
    <property type="entry name" value="Amidase_2"/>
    <property type="match status" value="1"/>
</dbReference>
<dbReference type="GO" id="GO:0008270">
    <property type="term" value="F:zinc ion binding"/>
    <property type="evidence" value="ECO:0007669"/>
    <property type="project" value="InterPro"/>
</dbReference>
<dbReference type="InterPro" id="IPR006619">
    <property type="entry name" value="PGRP_domain_met/bac"/>
</dbReference>
<keyword evidence="3" id="KW-0391">Immunity</keyword>
<accession>A0A9Q0N3Q7</accession>